<accession>A0A2J6TGY8</accession>
<dbReference type="InterPro" id="IPR052895">
    <property type="entry name" value="HetReg/Transcr_Mod"/>
</dbReference>
<dbReference type="RefSeq" id="XP_024739206.1">
    <property type="nucleotide sequence ID" value="XM_024874321.1"/>
</dbReference>
<dbReference type="AlphaFoldDB" id="A0A2J6TGY8"/>
<protein>
    <submittedName>
        <fullName evidence="2">HET-domain-containing protein</fullName>
    </submittedName>
</protein>
<name>A0A2J6TGY8_9HELO</name>
<evidence type="ECO:0000313" key="3">
    <source>
        <dbReference type="Proteomes" id="UP000235371"/>
    </source>
</evidence>
<dbReference type="Pfam" id="PF26639">
    <property type="entry name" value="Het-6_barrel"/>
    <property type="match status" value="1"/>
</dbReference>
<dbReference type="GeneID" id="36582401"/>
<organism evidence="2 3">
    <name type="scientific">Hyaloscypha bicolor E</name>
    <dbReference type="NCBI Taxonomy" id="1095630"/>
    <lineage>
        <taxon>Eukaryota</taxon>
        <taxon>Fungi</taxon>
        <taxon>Dikarya</taxon>
        <taxon>Ascomycota</taxon>
        <taxon>Pezizomycotina</taxon>
        <taxon>Leotiomycetes</taxon>
        <taxon>Helotiales</taxon>
        <taxon>Hyaloscyphaceae</taxon>
        <taxon>Hyaloscypha</taxon>
        <taxon>Hyaloscypha bicolor</taxon>
    </lineage>
</organism>
<sequence>MVGSLAFSSGPKKTLWSILKQLWNEILYIVGIIDLSSKYREWLVDRFLAPNYPEYKYGALNAPDQIRLVQLRPTFLGGIQCEIIQVRLHDALAYDAISYTWGDPAKKFNLKLQDGQYLPITSSVHDILRQRASIFRTRNLWIDSICINQGDTPEKTSQVLLMQQIYARASRTVVCLGDSSDAGVAVNFLYEMYFRLLCLIAEEGDLAIRKDIDAPNPKWTAVRRLLYHPYWSRVWVIQEVAVAKVVHIIYGGRYIDWDLFATVMRALESEKAGSLEQIMDTSESGGAMPRGRVEQVCTMAKIRDKFQQNNKASLPQTLVECWNFEATNARDRIFAIQGITTAVDERALEPNYDSTTLEVYMEAGRYALLSKEPFSLFSFAGMLRRGDLGELPSWVPDWTFNSQLRPLDQITACTNFRAGGTGTACISPLPDRRQIKIEAIVLDPVFRVATVMPLSTDLPTCGSDTPWTQPDIKAFATSRDSARRQEAYQMAEQWTSDPYINGQPRAEALWRTFICDTSTTSRPAEPEIAEAFTATTRISSPEALAAVEAVNNCTQLLMQIISLETSTRMGLLLARGIAQRQFAVTKKGFMALVPLGTEERDQICIFPGCRMPFILRRDSVGNGIQGGDQCYRLVGEAYVHGFMDGEALVFGMKLEFVVLR</sequence>
<dbReference type="EMBL" id="KZ613783">
    <property type="protein sequence ID" value="PMD62302.1"/>
    <property type="molecule type" value="Genomic_DNA"/>
</dbReference>
<dbReference type="PANTHER" id="PTHR24148">
    <property type="entry name" value="ANKYRIN REPEAT DOMAIN-CONTAINING PROTEIN 39 HOMOLOG-RELATED"/>
    <property type="match status" value="1"/>
</dbReference>
<dbReference type="PANTHER" id="PTHR24148:SF73">
    <property type="entry name" value="HET DOMAIN PROTEIN (AFU_ORTHOLOGUE AFUA_8G01020)"/>
    <property type="match status" value="1"/>
</dbReference>
<keyword evidence="3" id="KW-1185">Reference proteome</keyword>
<dbReference type="InterPro" id="IPR010730">
    <property type="entry name" value="HET"/>
</dbReference>
<evidence type="ECO:0000313" key="2">
    <source>
        <dbReference type="EMBL" id="PMD62302.1"/>
    </source>
</evidence>
<dbReference type="InParanoid" id="A0A2J6TGY8"/>
<dbReference type="Pfam" id="PF06985">
    <property type="entry name" value="HET"/>
    <property type="match status" value="1"/>
</dbReference>
<reference evidence="2 3" key="1">
    <citation type="submission" date="2016-04" db="EMBL/GenBank/DDBJ databases">
        <title>A degradative enzymes factory behind the ericoid mycorrhizal symbiosis.</title>
        <authorList>
            <consortium name="DOE Joint Genome Institute"/>
            <person name="Martino E."/>
            <person name="Morin E."/>
            <person name="Grelet G."/>
            <person name="Kuo A."/>
            <person name="Kohler A."/>
            <person name="Daghino S."/>
            <person name="Barry K."/>
            <person name="Choi C."/>
            <person name="Cichocki N."/>
            <person name="Clum A."/>
            <person name="Copeland A."/>
            <person name="Hainaut M."/>
            <person name="Haridas S."/>
            <person name="Labutti K."/>
            <person name="Lindquist E."/>
            <person name="Lipzen A."/>
            <person name="Khouja H.-R."/>
            <person name="Murat C."/>
            <person name="Ohm R."/>
            <person name="Olson A."/>
            <person name="Spatafora J."/>
            <person name="Veneault-Fourrey C."/>
            <person name="Henrissat B."/>
            <person name="Grigoriev I."/>
            <person name="Martin F."/>
            <person name="Perotto S."/>
        </authorList>
    </citation>
    <scope>NUCLEOTIDE SEQUENCE [LARGE SCALE GENOMIC DNA]</scope>
    <source>
        <strain evidence="2 3">E</strain>
    </source>
</reference>
<proteinExistence type="predicted"/>
<feature type="domain" description="Heterokaryon incompatibility" evidence="1">
    <location>
        <begin position="94"/>
        <end position="239"/>
    </location>
</feature>
<dbReference type="OrthoDB" id="2157530at2759"/>
<evidence type="ECO:0000259" key="1">
    <source>
        <dbReference type="Pfam" id="PF06985"/>
    </source>
</evidence>
<gene>
    <name evidence="2" type="ORF">K444DRAFT_523891</name>
</gene>
<dbReference type="Proteomes" id="UP000235371">
    <property type="component" value="Unassembled WGS sequence"/>
</dbReference>
<dbReference type="STRING" id="1095630.A0A2J6TGY8"/>